<feature type="compositionally biased region" description="Basic residues" evidence="1">
    <location>
        <begin position="95"/>
        <end position="106"/>
    </location>
</feature>
<feature type="compositionally biased region" description="Pro residues" evidence="1">
    <location>
        <begin position="129"/>
        <end position="148"/>
    </location>
</feature>
<evidence type="ECO:0000256" key="1">
    <source>
        <dbReference type="SAM" id="MobiDB-lite"/>
    </source>
</evidence>
<dbReference type="AlphaFoldDB" id="A0A7R8ZJK1"/>
<name>A0A7R8ZJK1_9CRUS</name>
<feature type="compositionally biased region" description="Low complexity" evidence="1">
    <location>
        <begin position="114"/>
        <end position="128"/>
    </location>
</feature>
<organism evidence="2">
    <name type="scientific">Cyprideis torosa</name>
    <dbReference type="NCBI Taxonomy" id="163714"/>
    <lineage>
        <taxon>Eukaryota</taxon>
        <taxon>Metazoa</taxon>
        <taxon>Ecdysozoa</taxon>
        <taxon>Arthropoda</taxon>
        <taxon>Crustacea</taxon>
        <taxon>Oligostraca</taxon>
        <taxon>Ostracoda</taxon>
        <taxon>Podocopa</taxon>
        <taxon>Podocopida</taxon>
        <taxon>Cytherocopina</taxon>
        <taxon>Cytheroidea</taxon>
        <taxon>Cytherideidae</taxon>
        <taxon>Cyprideis</taxon>
    </lineage>
</organism>
<reference evidence="2" key="1">
    <citation type="submission" date="2020-11" db="EMBL/GenBank/DDBJ databases">
        <authorList>
            <person name="Tran Van P."/>
        </authorList>
    </citation>
    <scope>NUCLEOTIDE SEQUENCE</scope>
</reference>
<feature type="region of interest" description="Disordered" evidence="1">
    <location>
        <begin position="1"/>
        <end position="29"/>
    </location>
</feature>
<dbReference type="EMBL" id="OB660772">
    <property type="protein sequence ID" value="CAD7226198.1"/>
    <property type="molecule type" value="Genomic_DNA"/>
</dbReference>
<proteinExistence type="predicted"/>
<evidence type="ECO:0000313" key="2">
    <source>
        <dbReference type="EMBL" id="CAD7226198.1"/>
    </source>
</evidence>
<accession>A0A7R8ZJK1</accession>
<gene>
    <name evidence="2" type="ORF">CTOB1V02_LOCUS4122</name>
</gene>
<sequence length="280" mass="31162">MMPSSPVQRVPSEMELFRPPTGFGSSTTSSVYEELHRITSGGVAGIPQALPCVEPPEYKNIPPVAPSPFRCVTENRVNQVGAVVPGVSLIPGSSHSHRHHQRTPSHHHYDEPAPTRSRQSSSSSTATVPPAPPVDVRSPPRPSHPPGRPRQQKKKSAASALRRREITEANAKVGMGNEWNEGHTEVGMGNGMRDMLRRDGLGWQLWVGLLEQRRMGVVERLLEQRRMGVVERLLEQRRMRVVERLLEQRRMGVVERVYGRGGGLFQPRAEGLAFEHSRSS</sequence>
<protein>
    <submittedName>
        <fullName evidence="2">Uncharacterized protein</fullName>
    </submittedName>
</protein>
<feature type="region of interest" description="Disordered" evidence="1">
    <location>
        <begin position="88"/>
        <end position="163"/>
    </location>
</feature>